<dbReference type="Pfam" id="PF00881">
    <property type="entry name" value="Nitroreductase"/>
    <property type="match status" value="1"/>
</dbReference>
<reference evidence="2 3" key="1">
    <citation type="submission" date="2021-03" db="EMBL/GenBank/DDBJ databases">
        <title>Antimicrobial resistance genes in bacteria isolated from Japanese honey, and their potential for conferring macrolide and lincosamide resistance in the American foulbrood pathogen Paenibacillus larvae.</title>
        <authorList>
            <person name="Okamoto M."/>
            <person name="Kumagai M."/>
            <person name="Kanamori H."/>
            <person name="Takamatsu D."/>
        </authorList>
    </citation>
    <scope>NUCLEOTIDE SEQUENCE [LARGE SCALE GENOMIC DNA]</scope>
    <source>
        <strain evidence="2 3">J34TS1</strain>
    </source>
</reference>
<dbReference type="PANTHER" id="PTHR43745:SF2">
    <property type="entry name" value="NITROREDUCTASE MJ1384-RELATED"/>
    <property type="match status" value="1"/>
</dbReference>
<keyword evidence="3" id="KW-1185">Reference proteome</keyword>
<dbReference type="PANTHER" id="PTHR43745">
    <property type="entry name" value="NITROREDUCTASE MJ1384-RELATED"/>
    <property type="match status" value="1"/>
</dbReference>
<comment type="caution">
    <text evidence="2">The sequence shown here is derived from an EMBL/GenBank/DDBJ whole genome shotgun (WGS) entry which is preliminary data.</text>
</comment>
<dbReference type="InterPro" id="IPR052544">
    <property type="entry name" value="Bacteriocin_Proc_Enz"/>
</dbReference>
<gene>
    <name evidence="2" type="ORF">J34TS1_10660</name>
</gene>
<protein>
    <recommendedName>
        <fullName evidence="1">Nitroreductase domain-containing protein</fullName>
    </recommendedName>
</protein>
<dbReference type="AlphaFoldDB" id="A0A920CMH6"/>
<evidence type="ECO:0000313" key="2">
    <source>
        <dbReference type="EMBL" id="GIO46301.1"/>
    </source>
</evidence>
<dbReference type="GO" id="GO:0016491">
    <property type="term" value="F:oxidoreductase activity"/>
    <property type="evidence" value="ECO:0007669"/>
    <property type="project" value="InterPro"/>
</dbReference>
<organism evidence="2 3">
    <name type="scientific">Paenibacillus azoreducens</name>
    <dbReference type="NCBI Taxonomy" id="116718"/>
    <lineage>
        <taxon>Bacteria</taxon>
        <taxon>Bacillati</taxon>
        <taxon>Bacillota</taxon>
        <taxon>Bacilli</taxon>
        <taxon>Bacillales</taxon>
        <taxon>Paenibacillaceae</taxon>
        <taxon>Paenibacillus</taxon>
    </lineage>
</organism>
<sequence>MIRENLQLGCKEKKGFAGVAAELPRSSGNGNEDMMASRHQIALPVCHEQGKHLADVLNARVSVRKYAEVDVGLGDLGTILRAAKKGDLNDWSKENELGVELNFYVIARNVESLSRGQICRYDSAAHKLELIGCSDPQEEICTLQEEFSCAPAIIAVCGSMARSVAEYGAHGYRQILTRGGAAVQRAATVAISLGYVGCIFAGLYQRPLREVVGIDGYHETQLLAYSFGRP</sequence>
<evidence type="ECO:0000259" key="1">
    <source>
        <dbReference type="Pfam" id="PF00881"/>
    </source>
</evidence>
<dbReference type="Proteomes" id="UP000682811">
    <property type="component" value="Unassembled WGS sequence"/>
</dbReference>
<dbReference type="Gene3D" id="3.40.109.10">
    <property type="entry name" value="NADH Oxidase"/>
    <property type="match status" value="1"/>
</dbReference>
<dbReference type="SUPFAM" id="SSF55469">
    <property type="entry name" value="FMN-dependent nitroreductase-like"/>
    <property type="match status" value="1"/>
</dbReference>
<dbReference type="EMBL" id="BORT01000003">
    <property type="protein sequence ID" value="GIO46301.1"/>
    <property type="molecule type" value="Genomic_DNA"/>
</dbReference>
<dbReference type="InterPro" id="IPR000415">
    <property type="entry name" value="Nitroreductase-like"/>
</dbReference>
<dbReference type="InterPro" id="IPR029479">
    <property type="entry name" value="Nitroreductase"/>
</dbReference>
<feature type="domain" description="Nitroreductase" evidence="1">
    <location>
        <begin position="59"/>
        <end position="228"/>
    </location>
</feature>
<proteinExistence type="predicted"/>
<name>A0A920CMH6_9BACL</name>
<accession>A0A920CMH6</accession>
<dbReference type="RefSeq" id="WP_212977343.1">
    <property type="nucleotide sequence ID" value="NZ_AP025343.1"/>
</dbReference>
<evidence type="ECO:0000313" key="3">
    <source>
        <dbReference type="Proteomes" id="UP000682811"/>
    </source>
</evidence>